<accession>A0A9P1DAQ5</accession>
<protein>
    <submittedName>
        <fullName evidence="3">Histone RNA hairpin-binding protein RNA-binding domain-containing protein</fullName>
    </submittedName>
</protein>
<evidence type="ECO:0000313" key="2">
    <source>
        <dbReference type="EMBL" id="CAI4005132.1"/>
    </source>
</evidence>
<feature type="compositionally biased region" description="Basic and acidic residues" evidence="1">
    <location>
        <begin position="64"/>
        <end position="82"/>
    </location>
</feature>
<keyword evidence="4" id="KW-1185">Reference proteome</keyword>
<comment type="caution">
    <text evidence="2">The sequence shown here is derived from an EMBL/GenBank/DDBJ whole genome shotgun (WGS) entry which is preliminary data.</text>
</comment>
<dbReference type="OrthoDB" id="411902at2759"/>
<dbReference type="EMBL" id="CAMXCT020003568">
    <property type="protein sequence ID" value="CAL1158507.1"/>
    <property type="molecule type" value="Genomic_DNA"/>
</dbReference>
<sequence>QDLLTGAALDDASYREGLASLEDSKSGLNAKLAKSGMGPKDFSFLLEGDAKVTSLEAATPFGARRLDLPRRSSEKPSRRSGSDRTQAASAPSPRKAGPTKKRPPVTLPQAFPQKSNKSDLREAALRSRPGPCSETGSSVQSEGVEATEEEWEHRESMRAKAVAQCKASPEYQRCQRLRTGADSEPLTPNHADRSISKRQWKFLLQRWRYEMQRYLEEHEAPETC</sequence>
<proteinExistence type="predicted"/>
<dbReference type="InterPro" id="IPR038294">
    <property type="entry name" value="SLBP_RNA_bind_sf"/>
</dbReference>
<dbReference type="EMBL" id="CAMXCT030003568">
    <property type="protein sequence ID" value="CAL4792444.1"/>
    <property type="molecule type" value="Genomic_DNA"/>
</dbReference>
<reference evidence="3 4" key="2">
    <citation type="submission" date="2024-05" db="EMBL/GenBank/DDBJ databases">
        <authorList>
            <person name="Chen Y."/>
            <person name="Shah S."/>
            <person name="Dougan E. K."/>
            <person name="Thang M."/>
            <person name="Chan C."/>
        </authorList>
    </citation>
    <scope>NUCLEOTIDE SEQUENCE [LARGE SCALE GENOMIC DNA]</scope>
</reference>
<dbReference type="EMBL" id="CAMXCT010003568">
    <property type="protein sequence ID" value="CAI4005132.1"/>
    <property type="molecule type" value="Genomic_DNA"/>
</dbReference>
<name>A0A9P1DAQ5_9DINO</name>
<dbReference type="AlphaFoldDB" id="A0A9P1DAQ5"/>
<evidence type="ECO:0000256" key="1">
    <source>
        <dbReference type="SAM" id="MobiDB-lite"/>
    </source>
</evidence>
<feature type="region of interest" description="Disordered" evidence="1">
    <location>
        <begin position="55"/>
        <end position="159"/>
    </location>
</feature>
<dbReference type="Gene3D" id="1.10.8.1120">
    <property type="entry name" value="Histone RNA hairpin-binding protein RNA-binding domain"/>
    <property type="match status" value="1"/>
</dbReference>
<feature type="non-terminal residue" evidence="2">
    <location>
        <position position="1"/>
    </location>
</feature>
<reference evidence="2" key="1">
    <citation type="submission" date="2022-10" db="EMBL/GenBank/DDBJ databases">
        <authorList>
            <person name="Chen Y."/>
            <person name="Dougan E. K."/>
            <person name="Chan C."/>
            <person name="Rhodes N."/>
            <person name="Thang M."/>
        </authorList>
    </citation>
    <scope>NUCLEOTIDE SEQUENCE</scope>
</reference>
<dbReference type="Proteomes" id="UP001152797">
    <property type="component" value="Unassembled WGS sequence"/>
</dbReference>
<evidence type="ECO:0000313" key="3">
    <source>
        <dbReference type="EMBL" id="CAL4792444.1"/>
    </source>
</evidence>
<organism evidence="2">
    <name type="scientific">Cladocopium goreaui</name>
    <dbReference type="NCBI Taxonomy" id="2562237"/>
    <lineage>
        <taxon>Eukaryota</taxon>
        <taxon>Sar</taxon>
        <taxon>Alveolata</taxon>
        <taxon>Dinophyceae</taxon>
        <taxon>Suessiales</taxon>
        <taxon>Symbiodiniaceae</taxon>
        <taxon>Cladocopium</taxon>
    </lineage>
</organism>
<gene>
    <name evidence="2" type="ORF">C1SCF055_LOCUS30885</name>
</gene>
<feature type="compositionally biased region" description="Basic and acidic residues" evidence="1">
    <location>
        <begin position="116"/>
        <end position="125"/>
    </location>
</feature>
<evidence type="ECO:0000313" key="4">
    <source>
        <dbReference type="Proteomes" id="UP001152797"/>
    </source>
</evidence>